<proteinExistence type="inferred from homology"/>
<dbReference type="PANTHER" id="PTHR43528:SF1">
    <property type="entry name" value="ALPHA-KETOGLUTARATE PERMEASE"/>
    <property type="match status" value="1"/>
</dbReference>
<feature type="transmembrane region" description="Helical" evidence="9">
    <location>
        <begin position="94"/>
        <end position="113"/>
    </location>
</feature>
<evidence type="ECO:0000256" key="6">
    <source>
        <dbReference type="ARBA" id="ARBA00022847"/>
    </source>
</evidence>
<dbReference type="PANTHER" id="PTHR43528">
    <property type="entry name" value="ALPHA-KETOGLUTARATE PERMEASE"/>
    <property type="match status" value="1"/>
</dbReference>
<evidence type="ECO:0000256" key="5">
    <source>
        <dbReference type="ARBA" id="ARBA00022692"/>
    </source>
</evidence>
<dbReference type="RefSeq" id="WP_235703952.1">
    <property type="nucleotide sequence ID" value="NZ_JAKGBZ010000013.1"/>
</dbReference>
<sequence length="437" mass="44836">MSGSGICAIPSRDTAEAALAWRPLAAGAIGNVLEWYDFGLYGFLAPTLGRLFFPSHDRIASLLGVFAGFAIGFLMRPLGGIVFGYLGDRIGRQFVLLLSVTMMGSATVLVGLLPTYAEAGVAAPVLLVLVRILQGVSVGGEFTGSVTYLVETAPENRRGFAGSFANIGSMGGSLLAAGLAALTAAVGGAHALDAGAWRIPFLAGGALAAIAFLLRRHIEDSPYRPDPNERIAPLRVAFAENPRGLGLATLFAFGYGGSFYLAMVFLPTFATSFGHTDAARALGINTIAQALTILVIPLAGWSTDRLIGRTTLIALAFAALALTAWPGFAAARDAASSGLWAVQIGFALLLALVMGAAPAMLSGLFPPRYRLSGYSLAFNLGMGFGGGTAPMIATALIGVTGSKLAAGVYLLATASLAAIASALLGKPSVSKGPKPRR</sequence>
<dbReference type="InterPro" id="IPR011701">
    <property type="entry name" value="MFS"/>
</dbReference>
<comment type="subcellular location">
    <subcellularLocation>
        <location evidence="1">Cell membrane</location>
        <topology evidence="1">Multi-pass membrane protein</topology>
    </subcellularLocation>
</comment>
<dbReference type="Gene3D" id="1.20.1250.20">
    <property type="entry name" value="MFS general substrate transporter like domains"/>
    <property type="match status" value="2"/>
</dbReference>
<feature type="transmembrane region" description="Helical" evidence="9">
    <location>
        <begin position="278"/>
        <end position="299"/>
    </location>
</feature>
<dbReference type="InterPro" id="IPR005829">
    <property type="entry name" value="Sugar_transporter_CS"/>
</dbReference>
<feature type="transmembrane region" description="Helical" evidence="9">
    <location>
        <begin position="245"/>
        <end position="266"/>
    </location>
</feature>
<keyword evidence="3" id="KW-0813">Transport</keyword>
<evidence type="ECO:0000313" key="11">
    <source>
        <dbReference type="EMBL" id="MCF3946715.1"/>
    </source>
</evidence>
<keyword evidence="7 9" id="KW-1133">Transmembrane helix</keyword>
<feature type="transmembrane region" description="Helical" evidence="9">
    <location>
        <begin position="340"/>
        <end position="364"/>
    </location>
</feature>
<reference evidence="11 12" key="1">
    <citation type="submission" date="2022-01" db="EMBL/GenBank/DDBJ databases">
        <authorList>
            <person name="Won M."/>
            <person name="Kim S.-J."/>
            <person name="Kwon S.-W."/>
        </authorList>
    </citation>
    <scope>NUCLEOTIDE SEQUENCE [LARGE SCALE GENOMIC DNA]</scope>
    <source>
        <strain evidence="11 12">KCTC 23505</strain>
    </source>
</reference>
<keyword evidence="5 9" id="KW-0812">Transmembrane</keyword>
<organism evidence="11 12">
    <name type="scientific">Acidiphilium iwatense</name>
    <dbReference type="NCBI Taxonomy" id="768198"/>
    <lineage>
        <taxon>Bacteria</taxon>
        <taxon>Pseudomonadati</taxon>
        <taxon>Pseudomonadota</taxon>
        <taxon>Alphaproteobacteria</taxon>
        <taxon>Acetobacterales</taxon>
        <taxon>Acidocellaceae</taxon>
        <taxon>Acidiphilium</taxon>
    </lineage>
</organism>
<evidence type="ECO:0000256" key="1">
    <source>
        <dbReference type="ARBA" id="ARBA00004651"/>
    </source>
</evidence>
<gene>
    <name evidence="11" type="ORF">L2A60_08475</name>
</gene>
<feature type="transmembrane region" description="Helical" evidence="9">
    <location>
        <begin position="59"/>
        <end position="87"/>
    </location>
</feature>
<keyword evidence="12" id="KW-1185">Reference proteome</keyword>
<comment type="caution">
    <text evidence="11">The sequence shown here is derived from an EMBL/GenBank/DDBJ whole genome shotgun (WGS) entry which is preliminary data.</text>
</comment>
<evidence type="ECO:0000256" key="7">
    <source>
        <dbReference type="ARBA" id="ARBA00022989"/>
    </source>
</evidence>
<feature type="domain" description="Major facilitator superfamily (MFS) profile" evidence="10">
    <location>
        <begin position="23"/>
        <end position="430"/>
    </location>
</feature>
<feature type="transmembrane region" description="Helical" evidence="9">
    <location>
        <begin position="125"/>
        <end position="150"/>
    </location>
</feature>
<evidence type="ECO:0000256" key="2">
    <source>
        <dbReference type="ARBA" id="ARBA00008240"/>
    </source>
</evidence>
<evidence type="ECO:0000256" key="3">
    <source>
        <dbReference type="ARBA" id="ARBA00022448"/>
    </source>
</evidence>
<dbReference type="InterPro" id="IPR020846">
    <property type="entry name" value="MFS_dom"/>
</dbReference>
<feature type="transmembrane region" description="Helical" evidence="9">
    <location>
        <begin position="171"/>
        <end position="191"/>
    </location>
</feature>
<dbReference type="Pfam" id="PF07690">
    <property type="entry name" value="MFS_1"/>
    <property type="match status" value="1"/>
</dbReference>
<feature type="transmembrane region" description="Helical" evidence="9">
    <location>
        <begin position="376"/>
        <end position="398"/>
    </location>
</feature>
<dbReference type="EMBL" id="JAKGBZ010000013">
    <property type="protein sequence ID" value="MCF3946715.1"/>
    <property type="molecule type" value="Genomic_DNA"/>
</dbReference>
<dbReference type="InterPro" id="IPR036259">
    <property type="entry name" value="MFS_trans_sf"/>
</dbReference>
<feature type="transmembrane region" description="Helical" evidence="9">
    <location>
        <begin position="404"/>
        <end position="424"/>
    </location>
</feature>
<evidence type="ECO:0000256" key="4">
    <source>
        <dbReference type="ARBA" id="ARBA00022475"/>
    </source>
</evidence>
<evidence type="ECO:0000256" key="8">
    <source>
        <dbReference type="ARBA" id="ARBA00023136"/>
    </source>
</evidence>
<evidence type="ECO:0000313" key="12">
    <source>
        <dbReference type="Proteomes" id="UP001521209"/>
    </source>
</evidence>
<dbReference type="Proteomes" id="UP001521209">
    <property type="component" value="Unassembled WGS sequence"/>
</dbReference>
<feature type="transmembrane region" description="Helical" evidence="9">
    <location>
        <begin position="306"/>
        <end position="328"/>
    </location>
</feature>
<protein>
    <submittedName>
        <fullName evidence="11">MFS transporter</fullName>
    </submittedName>
</protein>
<keyword evidence="4" id="KW-1003">Cell membrane</keyword>
<keyword evidence="6" id="KW-0769">Symport</keyword>
<name>A0ABS9DWZ8_9PROT</name>
<dbReference type="SUPFAM" id="SSF103473">
    <property type="entry name" value="MFS general substrate transporter"/>
    <property type="match status" value="1"/>
</dbReference>
<feature type="transmembrane region" description="Helical" evidence="9">
    <location>
        <begin position="197"/>
        <end position="214"/>
    </location>
</feature>
<evidence type="ECO:0000259" key="10">
    <source>
        <dbReference type="PROSITE" id="PS50850"/>
    </source>
</evidence>
<comment type="similarity">
    <text evidence="2">Belongs to the major facilitator superfamily. Metabolite:H+ Symporter (MHS) family (TC 2.A.1.6) family.</text>
</comment>
<dbReference type="InterPro" id="IPR051084">
    <property type="entry name" value="H+-coupled_symporters"/>
</dbReference>
<keyword evidence="8 9" id="KW-0472">Membrane</keyword>
<dbReference type="PROSITE" id="PS50850">
    <property type="entry name" value="MFS"/>
    <property type="match status" value="1"/>
</dbReference>
<dbReference type="PROSITE" id="PS00217">
    <property type="entry name" value="SUGAR_TRANSPORT_2"/>
    <property type="match status" value="1"/>
</dbReference>
<accession>A0ABS9DWZ8</accession>
<evidence type="ECO:0000256" key="9">
    <source>
        <dbReference type="SAM" id="Phobius"/>
    </source>
</evidence>